<feature type="domain" description="HTH tetR-type" evidence="5">
    <location>
        <begin position="77"/>
        <end position="137"/>
    </location>
</feature>
<dbReference type="Proteomes" id="UP000824496">
    <property type="component" value="Chromosome"/>
</dbReference>
<dbReference type="PANTHER" id="PTHR30055:SF234">
    <property type="entry name" value="HTH-TYPE TRANSCRIPTIONAL REGULATOR BETI"/>
    <property type="match status" value="1"/>
</dbReference>
<dbReference type="InterPro" id="IPR009057">
    <property type="entry name" value="Homeodomain-like_sf"/>
</dbReference>
<gene>
    <name evidence="6" type="ORF">MANAM107_02130</name>
</gene>
<dbReference type="Pfam" id="PF00440">
    <property type="entry name" value="TetR_N"/>
    <property type="match status" value="1"/>
</dbReference>
<protein>
    <recommendedName>
        <fullName evidence="5">HTH tetR-type domain-containing protein</fullName>
    </recommendedName>
</protein>
<accession>A0ABN6K1A9</accession>
<keyword evidence="1" id="KW-0805">Transcription regulation</keyword>
<keyword evidence="3" id="KW-0804">Transcription</keyword>
<keyword evidence="7" id="KW-1185">Reference proteome</keyword>
<dbReference type="InterPro" id="IPR001647">
    <property type="entry name" value="HTH_TetR"/>
</dbReference>
<evidence type="ECO:0000256" key="1">
    <source>
        <dbReference type="ARBA" id="ARBA00023015"/>
    </source>
</evidence>
<evidence type="ECO:0000313" key="7">
    <source>
        <dbReference type="Proteomes" id="UP000824496"/>
    </source>
</evidence>
<dbReference type="PANTHER" id="PTHR30055">
    <property type="entry name" value="HTH-TYPE TRANSCRIPTIONAL REGULATOR RUTR"/>
    <property type="match status" value="1"/>
</dbReference>
<dbReference type="EMBL" id="AP025017">
    <property type="protein sequence ID" value="BDA63379.1"/>
    <property type="molecule type" value="Genomic_DNA"/>
</dbReference>
<evidence type="ECO:0000259" key="5">
    <source>
        <dbReference type="PROSITE" id="PS50977"/>
    </source>
</evidence>
<proteinExistence type="predicted"/>
<evidence type="ECO:0000256" key="3">
    <source>
        <dbReference type="ARBA" id="ARBA00023163"/>
    </source>
</evidence>
<evidence type="ECO:0000256" key="2">
    <source>
        <dbReference type="ARBA" id="ARBA00023125"/>
    </source>
</evidence>
<evidence type="ECO:0000313" key="6">
    <source>
        <dbReference type="EMBL" id="BDA63379.1"/>
    </source>
</evidence>
<dbReference type="Gene3D" id="1.10.357.10">
    <property type="entry name" value="Tetracycline Repressor, domain 2"/>
    <property type="match status" value="1"/>
</dbReference>
<organism evidence="6 7">
    <name type="scientific">Actinomyces capricornis</name>
    <dbReference type="NCBI Taxonomy" id="2755559"/>
    <lineage>
        <taxon>Bacteria</taxon>
        <taxon>Bacillati</taxon>
        <taxon>Actinomycetota</taxon>
        <taxon>Actinomycetes</taxon>
        <taxon>Actinomycetales</taxon>
        <taxon>Actinomycetaceae</taxon>
        <taxon>Actinomyces</taxon>
    </lineage>
</organism>
<dbReference type="PROSITE" id="PS50977">
    <property type="entry name" value="HTH_TETR_2"/>
    <property type="match status" value="1"/>
</dbReference>
<name>A0ABN6K1A9_9ACTO</name>
<reference evidence="6 7" key="1">
    <citation type="submission" date="2021-08" db="EMBL/GenBank/DDBJ databases">
        <title>Whole genome sequence of novel Actinomyces species strain MAS-1.</title>
        <authorList>
            <person name="Saito M."/>
            <person name="Kuwahara N."/>
            <person name="Takizawa T."/>
            <person name="Gotouda H."/>
            <person name="Ochiai T."/>
        </authorList>
    </citation>
    <scope>NUCLEOTIDE SEQUENCE [LARGE SCALE GENOMIC DNA]</scope>
    <source>
        <strain evidence="6 7">MAS-1</strain>
    </source>
</reference>
<sequence length="303" mass="33134">MPGSTLRSTESLAVTAPKRRVRPVMLRLGEDMIAFQILSVCAYREYLGVGSGASPPWRYDRQVHDLPDPISRRDRQRQTREAIVLAARASFARDGYHGARLDEIARAAGFSKGAVYSNFANKAELFLAIMDMNIEQSLTAGGRTLFEIPSAELSDDSDAARAVRNFALATLEFVAVAARDEVLSVEVARRIDLQLLGYAALDEAVRAARCERGEAVDDDLDAEQVGALLSALYQGAAALRLAGSRAFDGELLKAGRARLLQPGGLSVDEMSEVLARAQRLPLVEQRMAEAVRDWRASRQEGQE</sequence>
<dbReference type="SUPFAM" id="SSF46689">
    <property type="entry name" value="Homeodomain-like"/>
    <property type="match status" value="1"/>
</dbReference>
<evidence type="ECO:0000256" key="4">
    <source>
        <dbReference type="PROSITE-ProRule" id="PRU00335"/>
    </source>
</evidence>
<keyword evidence="2 4" id="KW-0238">DNA-binding</keyword>
<feature type="DNA-binding region" description="H-T-H motif" evidence="4">
    <location>
        <begin position="100"/>
        <end position="119"/>
    </location>
</feature>
<dbReference type="InterPro" id="IPR050109">
    <property type="entry name" value="HTH-type_TetR-like_transc_reg"/>
</dbReference>
<dbReference type="PRINTS" id="PR00455">
    <property type="entry name" value="HTHTETR"/>
</dbReference>